<proteinExistence type="predicted"/>
<evidence type="ECO:0000313" key="2">
    <source>
        <dbReference type="EMBL" id="QHS64035.1"/>
    </source>
</evidence>
<dbReference type="AlphaFoldDB" id="A0A6B9ZQP6"/>
<reference evidence="2 3" key="1">
    <citation type="submission" date="2020-01" db="EMBL/GenBank/DDBJ databases">
        <title>Complete genome sequence of Chitinophaga sp. H33E-04 isolated from quinoa roots.</title>
        <authorList>
            <person name="Weon H.-Y."/>
            <person name="Lee S.A."/>
        </authorList>
    </citation>
    <scope>NUCLEOTIDE SEQUENCE [LARGE SCALE GENOMIC DNA]</scope>
    <source>
        <strain evidence="2 3">H33E-04</strain>
    </source>
</reference>
<feature type="transmembrane region" description="Helical" evidence="1">
    <location>
        <begin position="197"/>
        <end position="216"/>
    </location>
</feature>
<keyword evidence="1" id="KW-0812">Transmembrane</keyword>
<feature type="transmembrane region" description="Helical" evidence="1">
    <location>
        <begin position="150"/>
        <end position="167"/>
    </location>
</feature>
<dbReference type="Proteomes" id="UP000476411">
    <property type="component" value="Chromosome"/>
</dbReference>
<dbReference type="EMBL" id="CP048113">
    <property type="protein sequence ID" value="QHS64035.1"/>
    <property type="molecule type" value="Genomic_DNA"/>
</dbReference>
<protein>
    <submittedName>
        <fullName evidence="2">Uncharacterized protein</fullName>
    </submittedName>
</protein>
<evidence type="ECO:0000256" key="1">
    <source>
        <dbReference type="SAM" id="Phobius"/>
    </source>
</evidence>
<sequence>MCNFDLQSTLSMTTEQQHLETLSDIKRIMERSSRFMSLSGLSGVFAGVSALAGAAGALALFHAYYQRWEIRGHYDDADFVQLRLNLILLGLAVMCMAFFGGLYFTWRKAKRSNLPVFDVTSRKVMVNALIPMIAGGAFIVGLMYNNLDVLIAPSCLIFYGMALLNASKYTLTDIRYLGISEITLGILNVFFLRRGLYFWAIGFGFMHIFYGILMWWKYERQTTEE</sequence>
<gene>
    <name evidence="2" type="ORF">GWR21_17765</name>
</gene>
<name>A0A6B9ZQP6_9BACT</name>
<organism evidence="2 3">
    <name type="scientific">Chitinophaga agri</name>
    <dbReference type="NCBI Taxonomy" id="2703787"/>
    <lineage>
        <taxon>Bacteria</taxon>
        <taxon>Pseudomonadati</taxon>
        <taxon>Bacteroidota</taxon>
        <taxon>Chitinophagia</taxon>
        <taxon>Chitinophagales</taxon>
        <taxon>Chitinophagaceae</taxon>
        <taxon>Chitinophaga</taxon>
    </lineage>
</organism>
<feature type="transmembrane region" description="Helical" evidence="1">
    <location>
        <begin position="174"/>
        <end position="191"/>
    </location>
</feature>
<feature type="transmembrane region" description="Helical" evidence="1">
    <location>
        <begin position="84"/>
        <end position="104"/>
    </location>
</feature>
<dbReference type="KEGG" id="chih:GWR21_17765"/>
<keyword evidence="1" id="KW-1133">Transmembrane helix</keyword>
<accession>A0A6B9ZQP6</accession>
<keyword evidence="1" id="KW-0472">Membrane</keyword>
<feature type="transmembrane region" description="Helical" evidence="1">
    <location>
        <begin position="35"/>
        <end position="64"/>
    </location>
</feature>
<feature type="transmembrane region" description="Helical" evidence="1">
    <location>
        <begin position="124"/>
        <end position="144"/>
    </location>
</feature>
<evidence type="ECO:0000313" key="3">
    <source>
        <dbReference type="Proteomes" id="UP000476411"/>
    </source>
</evidence>
<keyword evidence="3" id="KW-1185">Reference proteome</keyword>